<dbReference type="OrthoDB" id="8197468at2759"/>
<evidence type="ECO:0000313" key="1">
    <source>
        <dbReference type="EMBL" id="GBP48525.1"/>
    </source>
</evidence>
<protein>
    <submittedName>
        <fullName evidence="1">Uncharacterized protein</fullName>
    </submittedName>
</protein>
<dbReference type="Proteomes" id="UP000299102">
    <property type="component" value="Unassembled WGS sequence"/>
</dbReference>
<dbReference type="AlphaFoldDB" id="A0A4C1WEH3"/>
<organism evidence="1 2">
    <name type="scientific">Eumeta variegata</name>
    <name type="common">Bagworm moth</name>
    <name type="synonym">Eumeta japonica</name>
    <dbReference type="NCBI Taxonomy" id="151549"/>
    <lineage>
        <taxon>Eukaryota</taxon>
        <taxon>Metazoa</taxon>
        <taxon>Ecdysozoa</taxon>
        <taxon>Arthropoda</taxon>
        <taxon>Hexapoda</taxon>
        <taxon>Insecta</taxon>
        <taxon>Pterygota</taxon>
        <taxon>Neoptera</taxon>
        <taxon>Endopterygota</taxon>
        <taxon>Lepidoptera</taxon>
        <taxon>Glossata</taxon>
        <taxon>Ditrysia</taxon>
        <taxon>Tineoidea</taxon>
        <taxon>Psychidae</taxon>
        <taxon>Oiketicinae</taxon>
        <taxon>Eumeta</taxon>
    </lineage>
</organism>
<evidence type="ECO:0000313" key="2">
    <source>
        <dbReference type="Proteomes" id="UP000299102"/>
    </source>
</evidence>
<comment type="caution">
    <text evidence="1">The sequence shown here is derived from an EMBL/GenBank/DDBJ whole genome shotgun (WGS) entry which is preliminary data.</text>
</comment>
<sequence length="294" mass="31691">MPYAPCTRAVSSSDMTLKRDEPAHQLALIGLRPCVGADNGVGAYAYQDSTGNRYSGTFKLKDNEFGPPNGLFAGPGSEFYSNFFPEYFRNLQVLLNEPRFGEFYFPPRLPVISYQTPEFPFSGFGRLPASPNMFNRFRAFEKNIENQKLAFNAATKAFDLTSNQAGFVPNFGAGFNDFGTGFGGFNPGFSGFGGFPNFGVPNMAGANSAYASGVVGDGFVHQAAAINPPNPNVPNVDVTSRVADQGDDNGGHFYSVQSSSYATSSNVNGKEENRRGAVTRVNKDGKVTEYKVGN</sequence>
<reference evidence="1 2" key="1">
    <citation type="journal article" date="2019" name="Commun. Biol.">
        <title>The bagworm genome reveals a unique fibroin gene that provides high tensile strength.</title>
        <authorList>
            <person name="Kono N."/>
            <person name="Nakamura H."/>
            <person name="Ohtoshi R."/>
            <person name="Tomita M."/>
            <person name="Numata K."/>
            <person name="Arakawa K."/>
        </authorList>
    </citation>
    <scope>NUCLEOTIDE SEQUENCE [LARGE SCALE GENOMIC DNA]</scope>
</reference>
<proteinExistence type="predicted"/>
<keyword evidence="2" id="KW-1185">Reference proteome</keyword>
<dbReference type="EMBL" id="BGZK01000526">
    <property type="protein sequence ID" value="GBP48525.1"/>
    <property type="molecule type" value="Genomic_DNA"/>
</dbReference>
<accession>A0A4C1WEH3</accession>
<name>A0A4C1WEH3_EUMVA</name>
<dbReference type="STRING" id="151549.A0A4C1WEH3"/>
<gene>
    <name evidence="1" type="ORF">EVAR_38497_1</name>
</gene>